<keyword evidence="15" id="KW-0547">Nucleotide-binding</keyword>
<dbReference type="Gene3D" id="3.40.1390.10">
    <property type="entry name" value="MurE/MurF, N-terminal domain"/>
    <property type="match status" value="1"/>
</dbReference>
<feature type="binding site" evidence="15">
    <location>
        <begin position="160"/>
        <end position="161"/>
    </location>
    <ligand>
        <name>UDP-N-acetyl-alpha-D-muramoyl-L-alanyl-D-glutamate</name>
        <dbReference type="ChEBI" id="CHEBI:83900"/>
    </ligand>
</feature>
<evidence type="ECO:0000256" key="15">
    <source>
        <dbReference type="HAMAP-Rule" id="MF_00208"/>
    </source>
</evidence>
<dbReference type="Pfam" id="PF08245">
    <property type="entry name" value="Mur_ligase_M"/>
    <property type="match status" value="1"/>
</dbReference>
<evidence type="ECO:0000259" key="17">
    <source>
        <dbReference type="Pfam" id="PF01225"/>
    </source>
</evidence>
<dbReference type="AlphaFoldDB" id="A0A1S6IU25"/>
<dbReference type="InterPro" id="IPR004101">
    <property type="entry name" value="Mur_ligase_C"/>
</dbReference>
<evidence type="ECO:0000256" key="12">
    <source>
        <dbReference type="ARBA" id="ARBA00075482"/>
    </source>
</evidence>
<dbReference type="GO" id="GO:0005524">
    <property type="term" value="F:ATP binding"/>
    <property type="evidence" value="ECO:0007669"/>
    <property type="project" value="UniProtKB-UniRule"/>
</dbReference>
<keyword evidence="15" id="KW-0460">Magnesium</keyword>
<feature type="domain" description="Mur ligase N-terminal catalytic" evidence="17">
    <location>
        <begin position="31"/>
        <end position="104"/>
    </location>
</feature>
<evidence type="ECO:0000259" key="18">
    <source>
        <dbReference type="Pfam" id="PF02875"/>
    </source>
</evidence>
<evidence type="ECO:0000259" key="19">
    <source>
        <dbReference type="Pfam" id="PF08245"/>
    </source>
</evidence>
<feature type="binding site" evidence="15">
    <location>
        <position position="385"/>
    </location>
    <ligand>
        <name>meso-2,6-diaminopimelate</name>
        <dbReference type="ChEBI" id="CHEBI:57791"/>
    </ligand>
</feature>
<protein>
    <recommendedName>
        <fullName evidence="11 15">UDP-N-acetylmuramoyl-L-alanyl-D-glutamate--2,6-diaminopimelate ligase</fullName>
        <ecNumber evidence="10 15">6.3.2.13</ecNumber>
    </recommendedName>
    <alternativeName>
        <fullName evidence="12 15">Meso-A2pm-adding enzyme</fullName>
    </alternativeName>
    <alternativeName>
        <fullName evidence="13 15">Meso-diaminopimelate-adding enzyme</fullName>
    </alternativeName>
    <alternativeName>
        <fullName evidence="14 15">UDP-MurNAc-L-Ala-D-Glu:meso-diaminopimelate ligase</fullName>
    </alternativeName>
    <alternativeName>
        <fullName evidence="15">UDP-MurNAc-tripeptide synthetase</fullName>
    </alternativeName>
    <alternativeName>
        <fullName evidence="15">UDP-N-acetylmuramyl-tripeptide synthetase</fullName>
    </alternativeName>
</protein>
<dbReference type="GO" id="GO:0008360">
    <property type="term" value="P:regulation of cell shape"/>
    <property type="evidence" value="ECO:0007669"/>
    <property type="project" value="UniProtKB-KW"/>
</dbReference>
<evidence type="ECO:0000256" key="11">
    <source>
        <dbReference type="ARBA" id="ARBA00072883"/>
    </source>
</evidence>
<evidence type="ECO:0000256" key="2">
    <source>
        <dbReference type="ARBA" id="ARBA00005898"/>
    </source>
</evidence>
<dbReference type="Pfam" id="PF02875">
    <property type="entry name" value="Mur_ligase_C"/>
    <property type="match status" value="1"/>
</dbReference>
<dbReference type="Gene3D" id="3.90.190.20">
    <property type="entry name" value="Mur ligase, C-terminal domain"/>
    <property type="match status" value="1"/>
</dbReference>
<feature type="domain" description="Mur ligase C-terminal" evidence="18">
    <location>
        <begin position="336"/>
        <end position="466"/>
    </location>
</feature>
<dbReference type="FunFam" id="3.90.190.20:FF:000006">
    <property type="entry name" value="UDP-N-acetylmuramoyl-L-alanyl-D-glutamate--2,6-diaminopimelate ligase"/>
    <property type="match status" value="1"/>
</dbReference>
<dbReference type="InterPro" id="IPR005761">
    <property type="entry name" value="UDP-N-AcMur-Glu-dNH2Pim_ligase"/>
</dbReference>
<evidence type="ECO:0000256" key="14">
    <source>
        <dbReference type="ARBA" id="ARBA00081560"/>
    </source>
</evidence>
<dbReference type="InterPro" id="IPR036565">
    <property type="entry name" value="Mur-like_cat_sf"/>
</dbReference>
<dbReference type="PANTHER" id="PTHR23135">
    <property type="entry name" value="MUR LIGASE FAMILY MEMBER"/>
    <property type="match status" value="1"/>
</dbReference>
<evidence type="ECO:0000256" key="1">
    <source>
        <dbReference type="ARBA" id="ARBA00004752"/>
    </source>
</evidence>
<dbReference type="NCBIfam" id="NF001124">
    <property type="entry name" value="PRK00139.1-2"/>
    <property type="match status" value="1"/>
</dbReference>
<dbReference type="NCBIfam" id="NF001126">
    <property type="entry name" value="PRK00139.1-4"/>
    <property type="match status" value="1"/>
</dbReference>
<comment type="catalytic activity">
    <reaction evidence="8 15">
        <text>UDP-N-acetyl-alpha-D-muramoyl-L-alanyl-D-glutamate + meso-2,6-diaminopimelate + ATP = UDP-N-acetyl-alpha-D-muramoyl-L-alanyl-gamma-D-glutamyl-meso-2,6-diaminopimelate + ADP + phosphate + H(+)</text>
        <dbReference type="Rhea" id="RHEA:23676"/>
        <dbReference type="ChEBI" id="CHEBI:15378"/>
        <dbReference type="ChEBI" id="CHEBI:30616"/>
        <dbReference type="ChEBI" id="CHEBI:43474"/>
        <dbReference type="ChEBI" id="CHEBI:57791"/>
        <dbReference type="ChEBI" id="CHEBI:83900"/>
        <dbReference type="ChEBI" id="CHEBI:83905"/>
        <dbReference type="ChEBI" id="CHEBI:456216"/>
        <dbReference type="EC" id="6.3.2.13"/>
    </reaction>
</comment>
<dbReference type="SUPFAM" id="SSF53623">
    <property type="entry name" value="MurD-like peptide ligases, catalytic domain"/>
    <property type="match status" value="1"/>
</dbReference>
<feature type="short sequence motif" description="Meso-diaminopimelate recognition motif" evidence="15">
    <location>
        <begin position="409"/>
        <end position="412"/>
    </location>
</feature>
<evidence type="ECO:0000256" key="8">
    <source>
        <dbReference type="ARBA" id="ARBA00050251"/>
    </source>
</evidence>
<dbReference type="GO" id="GO:0051301">
    <property type="term" value="P:cell division"/>
    <property type="evidence" value="ECO:0007669"/>
    <property type="project" value="UniProtKB-KW"/>
</dbReference>
<dbReference type="NCBIfam" id="TIGR01085">
    <property type="entry name" value="murE"/>
    <property type="match status" value="1"/>
</dbReference>
<dbReference type="SUPFAM" id="SSF63418">
    <property type="entry name" value="MurE/MurF N-terminal domain"/>
    <property type="match status" value="1"/>
</dbReference>
<feature type="binding site" evidence="15">
    <location>
        <position position="38"/>
    </location>
    <ligand>
        <name>UDP-N-acetyl-alpha-D-muramoyl-L-alanyl-D-glutamate</name>
        <dbReference type="ChEBI" id="CHEBI:83900"/>
    </ligand>
</feature>
<keyword evidence="15" id="KW-0067">ATP-binding</keyword>
<comment type="similarity">
    <text evidence="2 15">Belongs to the MurCDEF family. MurE subfamily.</text>
</comment>
<dbReference type="GO" id="GO:0005737">
    <property type="term" value="C:cytoplasm"/>
    <property type="evidence" value="ECO:0007669"/>
    <property type="project" value="UniProtKB-SubCell"/>
</dbReference>
<dbReference type="InterPro" id="IPR035911">
    <property type="entry name" value="MurE/MurF_N"/>
</dbReference>
<evidence type="ECO:0000313" key="21">
    <source>
        <dbReference type="Proteomes" id="UP000189464"/>
    </source>
</evidence>
<evidence type="ECO:0000256" key="10">
    <source>
        <dbReference type="ARBA" id="ARBA00066633"/>
    </source>
</evidence>
<feature type="modified residue" description="N6-carboxylysine" evidence="15">
    <location>
        <position position="227"/>
    </location>
</feature>
<dbReference type="Pfam" id="PF01225">
    <property type="entry name" value="Mur_ligase"/>
    <property type="match status" value="1"/>
</dbReference>
<keyword evidence="5 15" id="KW-0573">Peptidoglycan synthesis</keyword>
<evidence type="ECO:0000256" key="6">
    <source>
        <dbReference type="ARBA" id="ARBA00023306"/>
    </source>
</evidence>
<keyword evidence="3 15" id="KW-0132">Cell division</keyword>
<comment type="caution">
    <text evidence="15">Lacks conserved residue(s) required for the propagation of feature annotation.</text>
</comment>
<feature type="binding site" evidence="15">
    <location>
        <position position="468"/>
    </location>
    <ligand>
        <name>meso-2,6-diaminopimelate</name>
        <dbReference type="ChEBI" id="CHEBI:57791"/>
    </ligand>
</feature>
<feature type="domain" description="Mur ligase central" evidence="19">
    <location>
        <begin position="116"/>
        <end position="314"/>
    </location>
</feature>
<feature type="binding site" evidence="15">
    <location>
        <begin position="409"/>
        <end position="412"/>
    </location>
    <ligand>
        <name>meso-2,6-diaminopimelate</name>
        <dbReference type="ChEBI" id="CHEBI:57791"/>
    </ligand>
</feature>
<dbReference type="InterPro" id="IPR013221">
    <property type="entry name" value="Mur_ligase_cen"/>
</dbReference>
<sequence>MVVYGGICLILKDLLEKIEVISVHGNVAINIEGICYDSRQAKAGDLFVAVKGYQTDGHKYIEQAVAAGAIAVVLQEEVTVGAGVTVIKVADSREALALLADAFYQSPSEELTMVGVTGTNGKTTTTHLMAAIWRQAGLKPGIIGTIHNLVGDQVLPVTNTTPESLDLQRLLRQMVDAGVSCVAMEVSSHALALKRVAGVNYRTAIFTNLTQDHLDFHGTMEEYLAAKAKLFQTNIEYAIINADDKAARELIQVSQGKVYTYGIEQPADVLAKDIKVTPQGVSYTVQGPWGEHQLALRLTGRFNVYNSLAAYTAAMAMGFEAEIVIGALNQVPGVAGRFELVDRGQNFAVVVDYAHTPDGLENILTTARQITSGRLITVFGCGGDRDRTKRPIMGEIAARYSDLAVVTSDNPRTEEPNAIIQDVLVGVQRVAASDQDYLIIADRREAIRRAIMLAQEGDVVVIAGKGHEDYQIIGKTKYPFDDRLVAAEALEERGYKG</sequence>
<dbReference type="InterPro" id="IPR036615">
    <property type="entry name" value="Mur_ligase_C_dom_sf"/>
</dbReference>
<evidence type="ECO:0000256" key="16">
    <source>
        <dbReference type="RuleBase" id="RU004135"/>
    </source>
</evidence>
<dbReference type="KEGG" id="dfg:B0537_03770"/>
<comment type="subcellular location">
    <subcellularLocation>
        <location evidence="15 16">Cytoplasm</location>
    </subcellularLocation>
</comment>
<dbReference type="GO" id="GO:0000287">
    <property type="term" value="F:magnesium ion binding"/>
    <property type="evidence" value="ECO:0007669"/>
    <property type="project" value="UniProtKB-UniRule"/>
</dbReference>
<keyword evidence="15 20" id="KW-0436">Ligase</keyword>
<comment type="function">
    <text evidence="9 15">Catalyzes the addition of meso-diaminopimelic acid to the nucleotide precursor UDP-N-acetylmuramoyl-L-alanyl-D-glutamate (UMAG) in the biosynthesis of bacterial cell-wall peptidoglycan.</text>
</comment>
<dbReference type="GO" id="GO:0009252">
    <property type="term" value="P:peptidoglycan biosynthetic process"/>
    <property type="evidence" value="ECO:0007669"/>
    <property type="project" value="UniProtKB-UniRule"/>
</dbReference>
<dbReference type="GO" id="GO:0008765">
    <property type="term" value="F:UDP-N-acetylmuramoylalanyl-D-glutamate-2,6-diaminopimelate ligase activity"/>
    <property type="evidence" value="ECO:0007669"/>
    <property type="project" value="UniProtKB-UniRule"/>
</dbReference>
<dbReference type="EMBL" id="CP019698">
    <property type="protein sequence ID" value="AQS58282.1"/>
    <property type="molecule type" value="Genomic_DNA"/>
</dbReference>
<evidence type="ECO:0000256" key="7">
    <source>
        <dbReference type="ARBA" id="ARBA00023316"/>
    </source>
</evidence>
<dbReference type="UniPathway" id="UPA00219"/>
<evidence type="ECO:0000256" key="9">
    <source>
        <dbReference type="ARBA" id="ARBA00056782"/>
    </source>
</evidence>
<dbReference type="OrthoDB" id="9800958at2"/>
<dbReference type="Gene3D" id="3.40.1190.10">
    <property type="entry name" value="Mur-like, catalytic domain"/>
    <property type="match status" value="1"/>
</dbReference>
<dbReference type="Proteomes" id="UP000189464">
    <property type="component" value="Chromosome"/>
</dbReference>
<keyword evidence="6 15" id="KW-0131">Cell cycle</keyword>
<evidence type="ECO:0000256" key="13">
    <source>
        <dbReference type="ARBA" id="ARBA00076158"/>
    </source>
</evidence>
<keyword evidence="21" id="KW-1185">Reference proteome</keyword>
<proteinExistence type="inferred from homology"/>
<organism evidence="20 21">
    <name type="scientific">Desulforamulus ferrireducens</name>
    <dbReference type="NCBI Taxonomy" id="1833852"/>
    <lineage>
        <taxon>Bacteria</taxon>
        <taxon>Bacillati</taxon>
        <taxon>Bacillota</taxon>
        <taxon>Clostridia</taxon>
        <taxon>Eubacteriales</taxon>
        <taxon>Peptococcaceae</taxon>
        <taxon>Desulforamulus</taxon>
    </lineage>
</organism>
<comment type="cofactor">
    <cofactor evidence="15">
        <name>Mg(2+)</name>
        <dbReference type="ChEBI" id="CHEBI:18420"/>
    </cofactor>
</comment>
<feature type="binding site" evidence="15">
    <location>
        <position position="464"/>
    </location>
    <ligand>
        <name>meso-2,6-diaminopimelate</name>
        <dbReference type="ChEBI" id="CHEBI:57791"/>
    </ligand>
</feature>
<comment type="PTM">
    <text evidence="15">Carboxylation is probably crucial for Mg(2+) binding and, consequently, for the gamma-phosphate positioning of ATP.</text>
</comment>
<gene>
    <name evidence="15" type="primary">murE</name>
    <name evidence="20" type="ORF">B0537_03770</name>
</gene>
<evidence type="ECO:0000256" key="5">
    <source>
        <dbReference type="ARBA" id="ARBA00022984"/>
    </source>
</evidence>
<reference evidence="20 21" key="1">
    <citation type="journal article" date="2016" name="Int. J. Syst. Evol. Microbiol.">
        <title>Desulfotomaculum ferrireducens sp. nov., a moderately thermophilic sulfate-reducing and dissimilatory Fe(III)-reducing bacterium isolated from compost.</title>
        <authorList>
            <person name="Yang G."/>
            <person name="Guo J."/>
            <person name="Zhuang L."/>
            <person name="Yuan Y."/>
            <person name="Zhou S."/>
        </authorList>
    </citation>
    <scope>NUCLEOTIDE SEQUENCE [LARGE SCALE GENOMIC DNA]</scope>
    <source>
        <strain evidence="20 21">GSS09</strain>
    </source>
</reference>
<dbReference type="STRING" id="1833852.B0537_03770"/>
<keyword evidence="7 15" id="KW-0961">Cell wall biogenesis/degradation</keyword>
<dbReference type="HAMAP" id="MF_00208">
    <property type="entry name" value="MurE"/>
    <property type="match status" value="1"/>
</dbReference>
<dbReference type="EC" id="6.3.2.13" evidence="10 15"/>
<dbReference type="SUPFAM" id="SSF53244">
    <property type="entry name" value="MurD-like peptide ligases, peptide-binding domain"/>
    <property type="match status" value="1"/>
</dbReference>
<keyword evidence="15" id="KW-0963">Cytoplasm</keyword>
<evidence type="ECO:0000256" key="4">
    <source>
        <dbReference type="ARBA" id="ARBA00022960"/>
    </source>
</evidence>
<accession>A0A1S6IU25</accession>
<feature type="binding site" evidence="15">
    <location>
        <begin position="118"/>
        <end position="124"/>
    </location>
    <ligand>
        <name>ATP</name>
        <dbReference type="ChEBI" id="CHEBI:30616"/>
    </ligand>
</feature>
<feature type="binding site" evidence="15">
    <location>
        <position position="195"/>
    </location>
    <ligand>
        <name>UDP-N-acetyl-alpha-D-muramoyl-L-alanyl-D-glutamate</name>
        <dbReference type="ChEBI" id="CHEBI:83900"/>
    </ligand>
</feature>
<feature type="binding site" evidence="15">
    <location>
        <position position="187"/>
    </location>
    <ligand>
        <name>UDP-N-acetyl-alpha-D-muramoyl-L-alanyl-D-glutamate</name>
        <dbReference type="ChEBI" id="CHEBI:83900"/>
    </ligand>
</feature>
<name>A0A1S6IU25_9FIRM</name>
<feature type="binding site" evidence="15">
    <location>
        <position position="159"/>
    </location>
    <ligand>
        <name>UDP-N-acetyl-alpha-D-muramoyl-L-alanyl-D-glutamate</name>
        <dbReference type="ChEBI" id="CHEBI:83900"/>
    </ligand>
</feature>
<evidence type="ECO:0000256" key="3">
    <source>
        <dbReference type="ARBA" id="ARBA00022618"/>
    </source>
</evidence>
<evidence type="ECO:0000313" key="20">
    <source>
        <dbReference type="EMBL" id="AQS58282.1"/>
    </source>
</evidence>
<keyword evidence="4 15" id="KW-0133">Cell shape</keyword>
<dbReference type="PANTHER" id="PTHR23135:SF4">
    <property type="entry name" value="UDP-N-ACETYLMURAMOYL-L-ALANYL-D-GLUTAMATE--2,6-DIAMINOPIMELATE LIGASE MURE HOMOLOG, CHLOROPLASTIC"/>
    <property type="match status" value="1"/>
</dbReference>
<dbReference type="InterPro" id="IPR000713">
    <property type="entry name" value="Mur_ligase_N"/>
</dbReference>
<comment type="pathway">
    <text evidence="1 15 16">Cell wall biogenesis; peptidoglycan biosynthesis.</text>
</comment>
<dbReference type="GO" id="GO:0071555">
    <property type="term" value="P:cell wall organization"/>
    <property type="evidence" value="ECO:0007669"/>
    <property type="project" value="UniProtKB-KW"/>
</dbReference>